<keyword evidence="2" id="KW-1185">Reference proteome</keyword>
<name>A0A8X6EZU3_TRICU</name>
<dbReference type="AlphaFoldDB" id="A0A8X6EZU3"/>
<accession>A0A8X6EZU3</accession>
<evidence type="ECO:0000313" key="1">
    <source>
        <dbReference type="EMBL" id="GFQ65429.1"/>
    </source>
</evidence>
<comment type="caution">
    <text evidence="1">The sequence shown here is derived from an EMBL/GenBank/DDBJ whole genome shotgun (WGS) entry which is preliminary data.</text>
</comment>
<gene>
    <name evidence="1" type="ORF">TNCT_320541</name>
</gene>
<organism evidence="1 2">
    <name type="scientific">Trichonephila clavata</name>
    <name type="common">Joro spider</name>
    <name type="synonym">Nephila clavata</name>
    <dbReference type="NCBI Taxonomy" id="2740835"/>
    <lineage>
        <taxon>Eukaryota</taxon>
        <taxon>Metazoa</taxon>
        <taxon>Ecdysozoa</taxon>
        <taxon>Arthropoda</taxon>
        <taxon>Chelicerata</taxon>
        <taxon>Arachnida</taxon>
        <taxon>Araneae</taxon>
        <taxon>Araneomorphae</taxon>
        <taxon>Entelegynae</taxon>
        <taxon>Araneoidea</taxon>
        <taxon>Nephilidae</taxon>
        <taxon>Trichonephila</taxon>
    </lineage>
</organism>
<protein>
    <submittedName>
        <fullName evidence="1">Uncharacterized protein</fullName>
    </submittedName>
</protein>
<dbReference type="OrthoDB" id="10541066at2759"/>
<sequence>MRYQTLSDINTSRFLFRYCKRRGTVLEERNLIEPTARLRWFIVSSMGSDILPSGRMRGTLRFNRVNRNVKDRKKYSRYRDPKFAHLHQNAHFRRRGGVA</sequence>
<evidence type="ECO:0000313" key="2">
    <source>
        <dbReference type="Proteomes" id="UP000887116"/>
    </source>
</evidence>
<reference evidence="1" key="1">
    <citation type="submission" date="2020-07" db="EMBL/GenBank/DDBJ databases">
        <title>Multicomponent nature underlies the extraordinary mechanical properties of spider dragline silk.</title>
        <authorList>
            <person name="Kono N."/>
            <person name="Nakamura H."/>
            <person name="Mori M."/>
            <person name="Yoshida Y."/>
            <person name="Ohtoshi R."/>
            <person name="Malay A.D."/>
            <person name="Moran D.A.P."/>
            <person name="Tomita M."/>
            <person name="Numata K."/>
            <person name="Arakawa K."/>
        </authorList>
    </citation>
    <scope>NUCLEOTIDE SEQUENCE</scope>
</reference>
<proteinExistence type="predicted"/>
<dbReference type="EMBL" id="BMAO01000241">
    <property type="protein sequence ID" value="GFQ65429.1"/>
    <property type="molecule type" value="Genomic_DNA"/>
</dbReference>
<dbReference type="Proteomes" id="UP000887116">
    <property type="component" value="Unassembled WGS sequence"/>
</dbReference>